<dbReference type="InterPro" id="IPR036628">
    <property type="entry name" value="Clp_N_dom_sf"/>
</dbReference>
<keyword evidence="1" id="KW-0677">Repeat</keyword>
<dbReference type="Pfam" id="PF02861">
    <property type="entry name" value="Clp_N"/>
    <property type="match status" value="1"/>
</dbReference>
<name>A0AAD3TB11_NEPGR</name>
<feature type="domain" description="Clp R" evidence="2">
    <location>
        <begin position="3"/>
        <end position="133"/>
    </location>
</feature>
<comment type="caution">
    <text evidence="3">The sequence shown here is derived from an EMBL/GenBank/DDBJ whole genome shotgun (WGS) entry which is preliminary data.</text>
</comment>
<protein>
    <recommendedName>
        <fullName evidence="2">Clp R domain-containing protein</fullName>
    </recommendedName>
</protein>
<accession>A0AAD3TB11</accession>
<dbReference type="SUPFAM" id="SSF81923">
    <property type="entry name" value="Double Clp-N motif"/>
    <property type="match status" value="1"/>
</dbReference>
<evidence type="ECO:0000256" key="1">
    <source>
        <dbReference type="PROSITE-ProRule" id="PRU01251"/>
    </source>
</evidence>
<evidence type="ECO:0000313" key="4">
    <source>
        <dbReference type="Proteomes" id="UP001279734"/>
    </source>
</evidence>
<dbReference type="AlphaFoldDB" id="A0AAD3TB11"/>
<evidence type="ECO:0000259" key="2">
    <source>
        <dbReference type="PROSITE" id="PS51903"/>
    </source>
</evidence>
<proteinExistence type="predicted"/>
<dbReference type="EMBL" id="BSYO01000030">
    <property type="protein sequence ID" value="GMH25871.1"/>
    <property type="molecule type" value="Genomic_DNA"/>
</dbReference>
<dbReference type="Gene3D" id="1.10.1780.10">
    <property type="entry name" value="Clp, N-terminal domain"/>
    <property type="match status" value="1"/>
</dbReference>
<organism evidence="3 4">
    <name type="scientific">Nepenthes gracilis</name>
    <name type="common">Slender pitcher plant</name>
    <dbReference type="NCBI Taxonomy" id="150966"/>
    <lineage>
        <taxon>Eukaryota</taxon>
        <taxon>Viridiplantae</taxon>
        <taxon>Streptophyta</taxon>
        <taxon>Embryophyta</taxon>
        <taxon>Tracheophyta</taxon>
        <taxon>Spermatophyta</taxon>
        <taxon>Magnoliopsida</taxon>
        <taxon>eudicotyledons</taxon>
        <taxon>Gunneridae</taxon>
        <taxon>Pentapetalae</taxon>
        <taxon>Caryophyllales</taxon>
        <taxon>Nepenthaceae</taxon>
        <taxon>Nepenthes</taxon>
    </lineage>
</organism>
<keyword evidence="4" id="KW-1185">Reference proteome</keyword>
<dbReference type="Proteomes" id="UP001279734">
    <property type="component" value="Unassembled WGS sequence"/>
</dbReference>
<gene>
    <name evidence="3" type="ORF">Nepgr_027714</name>
</gene>
<dbReference type="InterPro" id="IPR004176">
    <property type="entry name" value="Clp_R_N"/>
</dbReference>
<evidence type="ECO:0000313" key="3">
    <source>
        <dbReference type="EMBL" id="GMH25871.1"/>
    </source>
</evidence>
<sequence>MNPGKFIHETNQALASAHELAISNGHVQHTPVHLAIALLSDSNSLFCRAIVIVACNTEAANSVERVLIKALKSLPTKTTPPTKVRASTSLTRINDLFKEDGVATSSMRAVVEKLQGKDGKLEEHHQAILIFKL</sequence>
<dbReference type="PROSITE" id="PS51903">
    <property type="entry name" value="CLP_R"/>
    <property type="match status" value="1"/>
</dbReference>
<reference evidence="3" key="1">
    <citation type="submission" date="2023-05" db="EMBL/GenBank/DDBJ databases">
        <title>Nepenthes gracilis genome sequencing.</title>
        <authorList>
            <person name="Fukushima K."/>
        </authorList>
    </citation>
    <scope>NUCLEOTIDE SEQUENCE</scope>
    <source>
        <strain evidence="3">SING2019-196</strain>
    </source>
</reference>